<evidence type="ECO:0000313" key="2">
    <source>
        <dbReference type="Proteomes" id="UP001583193"/>
    </source>
</evidence>
<protein>
    <recommendedName>
        <fullName evidence="3">2-deoxyglucose-6-phosphate phosphatase</fullName>
    </recommendedName>
</protein>
<dbReference type="InterPro" id="IPR036412">
    <property type="entry name" value="HAD-like_sf"/>
</dbReference>
<keyword evidence="2" id="KW-1185">Reference proteome</keyword>
<dbReference type="SFLD" id="SFLDG01129">
    <property type="entry name" value="C1.5:_HAD__Beta-PGM__Phosphata"/>
    <property type="match status" value="1"/>
</dbReference>
<dbReference type="InterPro" id="IPR023198">
    <property type="entry name" value="PGP-like_dom2"/>
</dbReference>
<dbReference type="InterPro" id="IPR041492">
    <property type="entry name" value="HAD_2"/>
</dbReference>
<name>A0ABR3WVS0_9EURO</name>
<dbReference type="SFLD" id="SFLDS00003">
    <property type="entry name" value="Haloacid_Dehalogenase"/>
    <property type="match status" value="1"/>
</dbReference>
<dbReference type="InterPro" id="IPR023214">
    <property type="entry name" value="HAD_sf"/>
</dbReference>
<proteinExistence type="predicted"/>
<dbReference type="SUPFAM" id="SSF56784">
    <property type="entry name" value="HAD-like"/>
    <property type="match status" value="1"/>
</dbReference>
<evidence type="ECO:0008006" key="3">
    <source>
        <dbReference type="Google" id="ProtNLM"/>
    </source>
</evidence>
<gene>
    <name evidence="1" type="ORF">Plec18167_008517</name>
</gene>
<comment type="caution">
    <text evidence="1">The sequence shown here is derived from an EMBL/GenBank/DDBJ whole genome shotgun (WGS) entry which is preliminary data.</text>
</comment>
<dbReference type="Gene3D" id="3.40.50.1000">
    <property type="entry name" value="HAD superfamily/HAD-like"/>
    <property type="match status" value="1"/>
</dbReference>
<dbReference type="InterPro" id="IPR006439">
    <property type="entry name" value="HAD-SF_hydro_IA"/>
</dbReference>
<accession>A0ABR3WVS0</accession>
<dbReference type="Pfam" id="PF13419">
    <property type="entry name" value="HAD_2"/>
    <property type="match status" value="1"/>
</dbReference>
<dbReference type="InterPro" id="IPR051806">
    <property type="entry name" value="HAD-like_SPP"/>
</dbReference>
<dbReference type="SFLD" id="SFLDG01135">
    <property type="entry name" value="C1.5.6:_HAD__Beta-PGM__Phospha"/>
    <property type="match status" value="1"/>
</dbReference>
<dbReference type="CDD" id="cd07527">
    <property type="entry name" value="HAD_ScGPP-like"/>
    <property type="match status" value="1"/>
</dbReference>
<sequence length="237" mass="26120">MISNNSLRNSVSHIFAGVLLDFDGTIIDSTEAIVENWRRVAKELNIDYQEIVSTSHGRRSIDVLRELDPSKANWDYVTAMESRIPYLTETSAVEIPGARKLLESLDRSRVPYAIVTSGSRALLDGWLRILHLPQPKEVIVAEDVAVGKPDPEGYRKAREKICYGNKTMGDILVIEDAPAGVKAGKDAGCKVLGVATTHAVKQLKDAGADWVVENCQHVQVIDDGGEGHFCFNFYPTL</sequence>
<dbReference type="NCBIfam" id="TIGR01509">
    <property type="entry name" value="HAD-SF-IA-v3"/>
    <property type="match status" value="1"/>
</dbReference>
<dbReference type="EMBL" id="JAVDPF010000042">
    <property type="protein sequence ID" value="KAL1867771.1"/>
    <property type="molecule type" value="Genomic_DNA"/>
</dbReference>
<reference evidence="1 2" key="1">
    <citation type="journal article" date="2024" name="IMA Fungus">
        <title>IMA Genome - F19 : A genome assembly and annotation guide to empower mycologists, including annotated draft genome sequences of Ceratocystis pirilliformis, Diaporthe australafricana, Fusarium ophioides, Paecilomyces lecythidis, and Sporothrix stenoceras.</title>
        <authorList>
            <person name="Aylward J."/>
            <person name="Wilson A.M."/>
            <person name="Visagie C.M."/>
            <person name="Spraker J."/>
            <person name="Barnes I."/>
            <person name="Buitendag C."/>
            <person name="Ceriani C."/>
            <person name="Del Mar Angel L."/>
            <person name="du Plessis D."/>
            <person name="Fuchs T."/>
            <person name="Gasser K."/>
            <person name="Kramer D."/>
            <person name="Li W."/>
            <person name="Munsamy K."/>
            <person name="Piso A."/>
            <person name="Price J.L."/>
            <person name="Sonnekus B."/>
            <person name="Thomas C."/>
            <person name="van der Nest A."/>
            <person name="van Dijk A."/>
            <person name="van Heerden A."/>
            <person name="van Vuuren N."/>
            <person name="Yilmaz N."/>
            <person name="Duong T.A."/>
            <person name="van der Merwe N.A."/>
            <person name="Wingfield M.J."/>
            <person name="Wingfield B.D."/>
        </authorList>
    </citation>
    <scope>NUCLEOTIDE SEQUENCE [LARGE SCALE GENOMIC DNA]</scope>
    <source>
        <strain evidence="1 2">CMW 18167</strain>
    </source>
</reference>
<dbReference type="Gene3D" id="1.10.150.240">
    <property type="entry name" value="Putative phosphatase, domain 2"/>
    <property type="match status" value="1"/>
</dbReference>
<organism evidence="1 2">
    <name type="scientific">Paecilomyces lecythidis</name>
    <dbReference type="NCBI Taxonomy" id="3004212"/>
    <lineage>
        <taxon>Eukaryota</taxon>
        <taxon>Fungi</taxon>
        <taxon>Dikarya</taxon>
        <taxon>Ascomycota</taxon>
        <taxon>Pezizomycotina</taxon>
        <taxon>Eurotiomycetes</taxon>
        <taxon>Eurotiomycetidae</taxon>
        <taxon>Eurotiales</taxon>
        <taxon>Thermoascaceae</taxon>
        <taxon>Paecilomyces</taxon>
    </lineage>
</organism>
<dbReference type="Proteomes" id="UP001583193">
    <property type="component" value="Unassembled WGS sequence"/>
</dbReference>
<dbReference type="PANTHER" id="PTHR43481">
    <property type="entry name" value="FRUCTOSE-1-PHOSPHATE PHOSPHATASE"/>
    <property type="match status" value="1"/>
</dbReference>
<dbReference type="PANTHER" id="PTHR43481:SF4">
    <property type="entry name" value="GLYCEROL-1-PHOSPHATE PHOSPHOHYDROLASE 1-RELATED"/>
    <property type="match status" value="1"/>
</dbReference>
<evidence type="ECO:0000313" key="1">
    <source>
        <dbReference type="EMBL" id="KAL1867771.1"/>
    </source>
</evidence>